<dbReference type="RefSeq" id="WP_218156743.1">
    <property type="nucleotide sequence ID" value="NZ_FOEF01000003.1"/>
</dbReference>
<dbReference type="Gene3D" id="1.50.10.20">
    <property type="match status" value="1"/>
</dbReference>
<dbReference type="GO" id="GO:0005975">
    <property type="term" value="P:carbohydrate metabolic process"/>
    <property type="evidence" value="ECO:0007669"/>
    <property type="project" value="InterPro"/>
</dbReference>
<feature type="compositionally biased region" description="Low complexity" evidence="1">
    <location>
        <begin position="57"/>
        <end position="68"/>
    </location>
</feature>
<keyword evidence="2" id="KW-0732">Signal</keyword>
<dbReference type="InterPro" id="IPR008928">
    <property type="entry name" value="6-hairpin_glycosidase_sf"/>
</dbReference>
<feature type="chain" id="PRO_5011468852" evidence="2">
    <location>
        <begin position="25"/>
        <end position="522"/>
    </location>
</feature>
<dbReference type="Proteomes" id="UP000198582">
    <property type="component" value="Unassembled WGS sequence"/>
</dbReference>
<keyword evidence="4" id="KW-1185">Reference proteome</keyword>
<accession>A0A1H8UT87</accession>
<protein>
    <submittedName>
        <fullName evidence="3">Glycosyl hydrolase family 76</fullName>
    </submittedName>
</protein>
<evidence type="ECO:0000313" key="3">
    <source>
        <dbReference type="EMBL" id="SEP06346.1"/>
    </source>
</evidence>
<gene>
    <name evidence="3" type="ORF">SAMN04489732_103449</name>
</gene>
<evidence type="ECO:0000256" key="2">
    <source>
        <dbReference type="SAM" id="SignalP"/>
    </source>
</evidence>
<dbReference type="GO" id="GO:0016787">
    <property type="term" value="F:hydrolase activity"/>
    <property type="evidence" value="ECO:0007669"/>
    <property type="project" value="UniProtKB-KW"/>
</dbReference>
<keyword evidence="3" id="KW-0378">Hydrolase</keyword>
<proteinExistence type="predicted"/>
<dbReference type="PANTHER" id="PTHR47791:SF1">
    <property type="entry name" value="ENDO MANNANASE, GH76 FAMILY (EUROFUNG)"/>
    <property type="match status" value="1"/>
</dbReference>
<evidence type="ECO:0000256" key="1">
    <source>
        <dbReference type="SAM" id="MobiDB-lite"/>
    </source>
</evidence>
<dbReference type="AlphaFoldDB" id="A0A1H8UT87"/>
<name>A0A1H8UT87_9PSEU</name>
<feature type="compositionally biased region" description="Pro residues" evidence="1">
    <location>
        <begin position="36"/>
        <end position="56"/>
    </location>
</feature>
<dbReference type="STRING" id="394193.SAMN04489732_103449"/>
<reference evidence="3 4" key="1">
    <citation type="submission" date="2016-10" db="EMBL/GenBank/DDBJ databases">
        <authorList>
            <person name="de Groot N.N."/>
        </authorList>
    </citation>
    <scope>NUCLEOTIDE SEQUENCE [LARGE SCALE GENOMIC DNA]</scope>
    <source>
        <strain evidence="3 4">DSM 44993</strain>
    </source>
</reference>
<dbReference type="SUPFAM" id="SSF48208">
    <property type="entry name" value="Six-hairpin glycosidases"/>
    <property type="match status" value="1"/>
</dbReference>
<dbReference type="EMBL" id="FOEF01000003">
    <property type="protein sequence ID" value="SEP06346.1"/>
    <property type="molecule type" value="Genomic_DNA"/>
</dbReference>
<dbReference type="Pfam" id="PF03663">
    <property type="entry name" value="Glyco_hydro_76"/>
    <property type="match status" value="1"/>
</dbReference>
<feature type="region of interest" description="Disordered" evidence="1">
    <location>
        <begin position="36"/>
        <end position="68"/>
    </location>
</feature>
<feature type="signal peptide" evidence="2">
    <location>
        <begin position="1"/>
        <end position="24"/>
    </location>
</feature>
<sequence length="522" mass="55104">MPAARFRPASATTVRALLAATALAAQLLVAAHPPVTPPAPAPAGSPPAHAPGPHQPAPAQAAPSKTPAVQAAICNKRCDAADPALSPGDRTPLSVTLFSRSIVLHFDDTDAMGWASIGNGSPGDEVWLDRSFDGGQSWASGSKLGDTATPSGQTGWRTLMYNVDDWNNLGVGALRACGKAGDRADIACTSWARTPWNAGERRTAAATAQMMFYNLQTGLFSTTGWWNSANALTAVINGIKVTGMASYTYAIGRTYDLNVNSGLGQFRNDYIDDTGWWGLAWVAAYDLTGDSRYLSTARADADHMASYWDGTCGGGVWWSTAKTYKNAIANSLYIQLNAALHNRISGDSTYLGRARSDWSWFQGTGMVNGSNLVNDGTDLNTCKNNGSTVWSYNQGVLINALTELNRATGDSSLLTTARQLGDANTTSGSLNTADGILRDPCETGDCGGDGPSFKGADARGLGALNAALPDHPYTAYLKRQADRAYGSDRNSLDQYGLRWSGPLDKIDAARQQSALDLVNAAS</sequence>
<evidence type="ECO:0000313" key="4">
    <source>
        <dbReference type="Proteomes" id="UP000198582"/>
    </source>
</evidence>
<organism evidence="3 4">
    <name type="scientific">Amycolatopsis saalfeldensis</name>
    <dbReference type="NCBI Taxonomy" id="394193"/>
    <lineage>
        <taxon>Bacteria</taxon>
        <taxon>Bacillati</taxon>
        <taxon>Actinomycetota</taxon>
        <taxon>Actinomycetes</taxon>
        <taxon>Pseudonocardiales</taxon>
        <taxon>Pseudonocardiaceae</taxon>
        <taxon>Amycolatopsis</taxon>
    </lineage>
</organism>
<dbReference type="PANTHER" id="PTHR47791">
    <property type="entry name" value="MEIOTICALLY UP-REGULATED GENE 191 PROTEIN"/>
    <property type="match status" value="1"/>
</dbReference>
<dbReference type="InterPro" id="IPR053169">
    <property type="entry name" value="MUG_Protein"/>
</dbReference>
<dbReference type="InterPro" id="IPR005198">
    <property type="entry name" value="Glyco_hydro_76"/>
</dbReference>